<dbReference type="Pfam" id="PF00854">
    <property type="entry name" value="PTR2"/>
    <property type="match status" value="2"/>
</dbReference>
<evidence type="ECO:0000313" key="7">
    <source>
        <dbReference type="EMBL" id="RWR82144.1"/>
    </source>
</evidence>
<gene>
    <name evidence="7" type="ORF">CKAN_01085500</name>
</gene>
<feature type="transmembrane region" description="Helical" evidence="6">
    <location>
        <begin position="747"/>
        <end position="764"/>
    </location>
</feature>
<dbReference type="GO" id="GO:0022857">
    <property type="term" value="F:transmembrane transporter activity"/>
    <property type="evidence" value="ECO:0007669"/>
    <property type="project" value="InterPro"/>
</dbReference>
<dbReference type="InterPro" id="IPR000109">
    <property type="entry name" value="POT_fam"/>
</dbReference>
<feature type="transmembrane region" description="Helical" evidence="6">
    <location>
        <begin position="562"/>
        <end position="583"/>
    </location>
</feature>
<dbReference type="AlphaFoldDB" id="A0A443NUG1"/>
<protein>
    <submittedName>
        <fullName evidence="7">Nitrate/chlorate transporter</fullName>
    </submittedName>
</protein>
<evidence type="ECO:0000256" key="4">
    <source>
        <dbReference type="ARBA" id="ARBA00022989"/>
    </source>
</evidence>
<feature type="transmembrane region" description="Helical" evidence="6">
    <location>
        <begin position="58"/>
        <end position="77"/>
    </location>
</feature>
<name>A0A443NUG1_9MAGN</name>
<dbReference type="EMBL" id="QPKB01000004">
    <property type="protein sequence ID" value="RWR82144.1"/>
    <property type="molecule type" value="Genomic_DNA"/>
</dbReference>
<feature type="transmembrane region" description="Helical" evidence="6">
    <location>
        <begin position="868"/>
        <end position="888"/>
    </location>
</feature>
<accession>A0A443NUG1</accession>
<dbReference type="InterPro" id="IPR036259">
    <property type="entry name" value="MFS_trans_sf"/>
</dbReference>
<feature type="transmembrane region" description="Helical" evidence="6">
    <location>
        <begin position="707"/>
        <end position="727"/>
    </location>
</feature>
<evidence type="ECO:0000256" key="6">
    <source>
        <dbReference type="SAM" id="Phobius"/>
    </source>
</evidence>
<evidence type="ECO:0000313" key="8">
    <source>
        <dbReference type="Proteomes" id="UP000283530"/>
    </source>
</evidence>
<feature type="transmembrane region" description="Helical" evidence="6">
    <location>
        <begin position="455"/>
        <end position="475"/>
    </location>
</feature>
<feature type="transmembrane region" description="Helical" evidence="6">
    <location>
        <begin position="370"/>
        <end position="394"/>
    </location>
</feature>
<feature type="transmembrane region" description="Helical" evidence="6">
    <location>
        <begin position="127"/>
        <end position="149"/>
    </location>
</feature>
<dbReference type="PANTHER" id="PTHR11654">
    <property type="entry name" value="OLIGOPEPTIDE TRANSPORTER-RELATED"/>
    <property type="match status" value="1"/>
</dbReference>
<comment type="similarity">
    <text evidence="2">Belongs to the major facilitator superfamily. Proton-dependent oligopeptide transporter (POT/PTR) (TC 2.A.17) family.</text>
</comment>
<reference evidence="7 8" key="1">
    <citation type="journal article" date="2019" name="Nat. Plants">
        <title>Stout camphor tree genome fills gaps in understanding of flowering plant genome evolution.</title>
        <authorList>
            <person name="Chaw S.M."/>
            <person name="Liu Y.C."/>
            <person name="Wu Y.W."/>
            <person name="Wang H.Y."/>
            <person name="Lin C.I."/>
            <person name="Wu C.S."/>
            <person name="Ke H.M."/>
            <person name="Chang L.Y."/>
            <person name="Hsu C.Y."/>
            <person name="Yang H.T."/>
            <person name="Sudianto E."/>
            <person name="Hsu M.H."/>
            <person name="Wu K.P."/>
            <person name="Wang L.N."/>
            <person name="Leebens-Mack J.H."/>
            <person name="Tsai I.J."/>
        </authorList>
    </citation>
    <scope>NUCLEOTIDE SEQUENCE [LARGE SCALE GENOMIC DNA]</scope>
    <source>
        <strain evidence="8">cv. Chaw 1501</strain>
        <tissue evidence="7">Young leaves</tissue>
    </source>
</reference>
<comment type="subcellular location">
    <subcellularLocation>
        <location evidence="1">Membrane</location>
        <topology evidence="1">Multi-pass membrane protein</topology>
    </subcellularLocation>
</comment>
<feature type="transmembrane region" description="Helical" evidence="6">
    <location>
        <begin position="323"/>
        <end position="343"/>
    </location>
</feature>
<evidence type="ECO:0000256" key="2">
    <source>
        <dbReference type="ARBA" id="ARBA00005982"/>
    </source>
</evidence>
<proteinExistence type="inferred from homology"/>
<sequence>MNEVMSALENMANLGTSVNLGFMLLAIQAHTKSLQMPFCNITDPTASCPHASGRKSTILFMGLYLIALGSGGLKATLPTLGADQFDDKDPKERKLISSFFNFYLFSLCVGSSFGVIFLVWLQDHKGWDIALAISSSSILLGLLVIALGYKKYRNRIPTGSPFTKIIQVFIAAFRNRNFSKENNNAALYEENEDEMEKLAHTHQFKFLDKAAMIPRHKESLVGPNSVEPRLCTVTQVEEVKLLLRMVPIFACTVLMNTSLAQLQTFSVQQGMTMDKKLGTLEIEPASLPIIPMIFIVILTPVYDRVFVPMARRLTGIETGITHLQRVGVGLVLSTLSMAAAAIVEIKRKNVAEEHNLVVVDPRKYPLPMSVFYLSFQFFIFGIADLFTFVGLLEFFYSQAPKRFQSLGTAFSWCSMSLGYFLSSALVDVVNAATKNSTASKGWLYGNNINVNHLDLFYWLLAVLNFLNFFNYLYWANWYKYKKGFMLLAIQAHTKSLQMPFCNIIDPTASCPHASGRKSTILFMGLYLIALGSGGLKATLPTLGADQFDDKDPKERKLISSFFNFYLFSLCVGSSFGVIFLVWLQDHKGWDIALAISSSSILLGLLVIALGYKKYRNRIPTGSPFTKIIQVFIAAFRNRNFSEENNNAALYEENEDEMEKLGHTHQFKFLDKAAMIPHHKESLVGPNSVEPRLCTVTQVEEVKLLLRMVPIFACTVLMNTSLAQLQTFSVQQGMTMDKKLGTLEIEPASLPIIPMTFIVILTPVYDRVFVPMARRLTGIETGITHLQRVGVGLVLSTLSMAAAAIVEIKRKNVAEEHNLVVVDPRKYPLPMSVFYLSFQFFIFGIADLFTFVGLLEFFYSQAPKRFQSLGTAFSWCSMSLGYFLSSALVDVVNAATKNSTASKGWLYGNNINVNHLDLFYWLLAVLNFLNFFNYLYWANWYKYKKVGTGVVADADTAASSSSSPQHGLAED</sequence>
<keyword evidence="3 6" id="KW-0812">Transmembrane</keyword>
<keyword evidence="4 6" id="KW-1133">Transmembrane helix</keyword>
<evidence type="ECO:0000256" key="1">
    <source>
        <dbReference type="ARBA" id="ARBA00004141"/>
    </source>
</evidence>
<evidence type="ECO:0000256" key="3">
    <source>
        <dbReference type="ARBA" id="ARBA00022692"/>
    </source>
</evidence>
<dbReference type="FunFam" id="1.20.1250.20:FF:000331">
    <property type="entry name" value="Protein NRT1/ PTR FAMILY 4.2"/>
    <property type="match status" value="2"/>
</dbReference>
<organism evidence="7 8">
    <name type="scientific">Cinnamomum micranthum f. kanehirae</name>
    <dbReference type="NCBI Taxonomy" id="337451"/>
    <lineage>
        <taxon>Eukaryota</taxon>
        <taxon>Viridiplantae</taxon>
        <taxon>Streptophyta</taxon>
        <taxon>Embryophyta</taxon>
        <taxon>Tracheophyta</taxon>
        <taxon>Spermatophyta</taxon>
        <taxon>Magnoliopsida</taxon>
        <taxon>Magnoliidae</taxon>
        <taxon>Laurales</taxon>
        <taxon>Lauraceae</taxon>
        <taxon>Cinnamomum</taxon>
    </lineage>
</organism>
<feature type="transmembrane region" description="Helical" evidence="6">
    <location>
        <begin position="832"/>
        <end position="856"/>
    </location>
</feature>
<feature type="transmembrane region" description="Helical" evidence="6">
    <location>
        <begin position="785"/>
        <end position="805"/>
    </location>
</feature>
<comment type="caution">
    <text evidence="7">The sequence shown here is derived from an EMBL/GenBank/DDBJ whole genome shotgun (WGS) entry which is preliminary data.</text>
</comment>
<dbReference type="Gene3D" id="1.20.1250.20">
    <property type="entry name" value="MFS general substrate transporter like domains"/>
    <property type="match status" value="2"/>
</dbReference>
<feature type="transmembrane region" description="Helical" evidence="6">
    <location>
        <begin position="245"/>
        <end position="265"/>
    </location>
</feature>
<feature type="transmembrane region" description="Helical" evidence="6">
    <location>
        <begin position="98"/>
        <end position="121"/>
    </location>
</feature>
<feature type="transmembrane region" description="Helical" evidence="6">
    <location>
        <begin position="285"/>
        <end position="302"/>
    </location>
</feature>
<keyword evidence="8" id="KW-1185">Reference proteome</keyword>
<keyword evidence="5 6" id="KW-0472">Membrane</keyword>
<feature type="transmembrane region" description="Helical" evidence="6">
    <location>
        <begin position="589"/>
        <end position="611"/>
    </location>
</feature>
<feature type="transmembrane region" description="Helical" evidence="6">
    <location>
        <begin position="917"/>
        <end position="936"/>
    </location>
</feature>
<evidence type="ECO:0000256" key="5">
    <source>
        <dbReference type="ARBA" id="ARBA00023136"/>
    </source>
</evidence>
<dbReference type="OrthoDB" id="8904098at2759"/>
<dbReference type="SUPFAM" id="SSF103473">
    <property type="entry name" value="MFS general substrate transporter"/>
    <property type="match status" value="2"/>
</dbReference>
<dbReference type="GO" id="GO:0016020">
    <property type="term" value="C:membrane"/>
    <property type="evidence" value="ECO:0007669"/>
    <property type="project" value="UniProtKB-SubCell"/>
</dbReference>
<dbReference type="Proteomes" id="UP000283530">
    <property type="component" value="Unassembled WGS sequence"/>
</dbReference>